<dbReference type="PANTHER" id="PTHR10366">
    <property type="entry name" value="NAD DEPENDENT EPIMERASE/DEHYDRATASE"/>
    <property type="match status" value="1"/>
</dbReference>
<evidence type="ECO:0000256" key="1">
    <source>
        <dbReference type="ARBA" id="ARBA00023002"/>
    </source>
</evidence>
<evidence type="ECO:0000313" key="4">
    <source>
        <dbReference type="EMBL" id="ESK85985.1"/>
    </source>
</evidence>
<dbReference type="InterPro" id="IPR001509">
    <property type="entry name" value="Epimerase_deHydtase"/>
</dbReference>
<keyword evidence="5" id="KW-1185">Reference proteome</keyword>
<comment type="caution">
    <text evidence="4">The sequence shown here is derived from an EMBL/GenBank/DDBJ whole genome shotgun (WGS) entry which is preliminary data.</text>
</comment>
<sequence length="375" mass="41280">MPIISTTSDPCILVTGANGYIAAWVTRVLLERGYNVRGTVRSAAKGEEILNKFVKLPGYNQPGKLGKFEFVVVEDICKPGAFDEAVKGIDAVQHIASPVILDADDPKDVVEPAVNGTVGILQSVKEFGDKVKRVVVTSSCSSVSQTLPEPKVFSEEDWNEQSIKELEAKGRDAPSMVKYRASKTLAERAAWIFMKENPELLWDLVVLIPPMVLGPAIHCVTQPKDLGASLGYWYKYVMTYEPDAAGQPESVLLAKITGWIDIRDLAEAHARAIEKEEASGQRIIVSAEDMSVQEWLDVANALTPQPYTRHPLAKGKAGAGKDVAPHVVYKNEKAKRVLGLSHEATGRETGHGEWKYRTKEETVRDLLTDFAERGW</sequence>
<dbReference type="PANTHER" id="PTHR10366:SF564">
    <property type="entry name" value="STEROL-4-ALPHA-CARBOXYLATE 3-DEHYDROGENASE, DECARBOXYLATING"/>
    <property type="match status" value="1"/>
</dbReference>
<comment type="similarity">
    <text evidence="2">Belongs to the NAD(P)-dependent epimerase/dehydratase family. Dihydroflavonol-4-reductase subfamily.</text>
</comment>
<dbReference type="SUPFAM" id="SSF51735">
    <property type="entry name" value="NAD(P)-binding Rossmann-fold domains"/>
    <property type="match status" value="1"/>
</dbReference>
<evidence type="ECO:0000259" key="3">
    <source>
        <dbReference type="Pfam" id="PF01370"/>
    </source>
</evidence>
<dbReference type="OrthoDB" id="2735536at2759"/>
<dbReference type="Pfam" id="PF01370">
    <property type="entry name" value="Epimerase"/>
    <property type="match status" value="1"/>
</dbReference>
<dbReference type="GO" id="GO:0016616">
    <property type="term" value="F:oxidoreductase activity, acting on the CH-OH group of donors, NAD or NADP as acceptor"/>
    <property type="evidence" value="ECO:0007669"/>
    <property type="project" value="TreeGrafter"/>
</dbReference>
<dbReference type="EMBL" id="AWSO01000994">
    <property type="protein sequence ID" value="ESK85985.1"/>
    <property type="molecule type" value="Genomic_DNA"/>
</dbReference>
<reference evidence="4 5" key="1">
    <citation type="journal article" date="2014" name="BMC Genomics">
        <title>Genome and secretome analysis of the hemibiotrophic fungal pathogen, Moniliophthora roreri, which causes frosty pod rot disease of cacao: mechanisms of the biotrophic and necrotrophic phases.</title>
        <authorList>
            <person name="Meinhardt L.W."/>
            <person name="Costa G.G.L."/>
            <person name="Thomazella D.P.T."/>
            <person name="Teixeira P.J.P.L."/>
            <person name="Carazzolle M.F."/>
            <person name="Schuster S.C."/>
            <person name="Carlson J.E."/>
            <person name="Guiltinan M.J."/>
            <person name="Mieczkowski P."/>
            <person name="Farmer A."/>
            <person name="Ramaraj T."/>
            <person name="Crozier J."/>
            <person name="Davis R.E."/>
            <person name="Shao J."/>
            <person name="Melnick R.L."/>
            <person name="Pereira G.A.G."/>
            <person name="Bailey B.A."/>
        </authorList>
    </citation>
    <scope>NUCLEOTIDE SEQUENCE [LARGE SCALE GENOMIC DNA]</scope>
    <source>
        <strain evidence="4 5">MCA 2997</strain>
    </source>
</reference>
<evidence type="ECO:0000313" key="5">
    <source>
        <dbReference type="Proteomes" id="UP000017559"/>
    </source>
</evidence>
<dbReference type="Gene3D" id="3.40.50.720">
    <property type="entry name" value="NAD(P)-binding Rossmann-like Domain"/>
    <property type="match status" value="1"/>
</dbReference>
<dbReference type="InterPro" id="IPR050425">
    <property type="entry name" value="NAD(P)_dehydrat-like"/>
</dbReference>
<proteinExistence type="inferred from homology"/>
<dbReference type="AlphaFoldDB" id="V2X0K0"/>
<dbReference type="InterPro" id="IPR036291">
    <property type="entry name" value="NAD(P)-bd_dom_sf"/>
</dbReference>
<keyword evidence="1" id="KW-0560">Oxidoreductase</keyword>
<dbReference type="STRING" id="1381753.V2X0K0"/>
<name>V2X0K0_MONRO</name>
<dbReference type="KEGG" id="mrr:Moror_9444"/>
<organism evidence="4 5">
    <name type="scientific">Moniliophthora roreri (strain MCA 2997)</name>
    <name type="common">Cocoa frosty pod rot fungus</name>
    <name type="synonym">Crinipellis roreri</name>
    <dbReference type="NCBI Taxonomy" id="1381753"/>
    <lineage>
        <taxon>Eukaryota</taxon>
        <taxon>Fungi</taxon>
        <taxon>Dikarya</taxon>
        <taxon>Basidiomycota</taxon>
        <taxon>Agaricomycotina</taxon>
        <taxon>Agaricomycetes</taxon>
        <taxon>Agaricomycetidae</taxon>
        <taxon>Agaricales</taxon>
        <taxon>Marasmiineae</taxon>
        <taxon>Marasmiaceae</taxon>
        <taxon>Moniliophthora</taxon>
    </lineage>
</organism>
<protein>
    <submittedName>
        <fullName evidence="4">D-lactaldehyde dehydrogenase</fullName>
    </submittedName>
</protein>
<dbReference type="Proteomes" id="UP000017559">
    <property type="component" value="Unassembled WGS sequence"/>
</dbReference>
<gene>
    <name evidence="4" type="ORF">Moror_9444</name>
</gene>
<evidence type="ECO:0000256" key="2">
    <source>
        <dbReference type="ARBA" id="ARBA00023445"/>
    </source>
</evidence>
<feature type="domain" description="NAD-dependent epimerase/dehydratase" evidence="3">
    <location>
        <begin position="12"/>
        <end position="280"/>
    </location>
</feature>
<accession>V2X0K0</accession>
<dbReference type="HOGENOM" id="CLU_007383_9_2_1"/>